<dbReference type="Gene3D" id="1.10.10.1770">
    <property type="entry name" value="Gun4-like"/>
    <property type="match status" value="1"/>
</dbReference>
<evidence type="ECO:0000259" key="2">
    <source>
        <dbReference type="Pfam" id="PF05419"/>
    </source>
</evidence>
<feature type="domain" description="GUN4-like" evidence="2">
    <location>
        <begin position="131"/>
        <end position="257"/>
    </location>
</feature>
<reference evidence="3 4" key="1">
    <citation type="submission" date="2017-06" db="EMBL/GenBank/DDBJ databases">
        <title>Genome sequencing of cyanobaciteial culture collection at National Institute for Environmental Studies (NIES).</title>
        <authorList>
            <person name="Hirose Y."/>
            <person name="Shimura Y."/>
            <person name="Fujisawa T."/>
            <person name="Nakamura Y."/>
            <person name="Kawachi M."/>
        </authorList>
    </citation>
    <scope>NUCLEOTIDE SEQUENCE [LARGE SCALE GENOMIC DNA]</scope>
    <source>
        <strain evidence="3 4">NIES-806</strain>
    </source>
</reference>
<dbReference type="GO" id="GO:0046906">
    <property type="term" value="F:tetrapyrrole binding"/>
    <property type="evidence" value="ECO:0007669"/>
    <property type="project" value="TreeGrafter"/>
</dbReference>
<dbReference type="EMBL" id="AP018316">
    <property type="protein sequence ID" value="BAZ88350.1"/>
    <property type="molecule type" value="Genomic_DNA"/>
</dbReference>
<dbReference type="KEGG" id="dcm:NIES806_45870"/>
<dbReference type="Pfam" id="PF05419">
    <property type="entry name" value="GUN4"/>
    <property type="match status" value="1"/>
</dbReference>
<dbReference type="Gene3D" id="1.25.40.620">
    <property type="match status" value="1"/>
</dbReference>
<feature type="transmembrane region" description="Helical" evidence="1">
    <location>
        <begin position="49"/>
        <end position="67"/>
    </location>
</feature>
<evidence type="ECO:0000313" key="4">
    <source>
        <dbReference type="Proteomes" id="UP000218702"/>
    </source>
</evidence>
<gene>
    <name evidence="3" type="ORF">NIES806_45870</name>
</gene>
<proteinExistence type="predicted"/>
<name>A0A1Z4V9U9_9CYAN</name>
<keyword evidence="1" id="KW-1133">Transmembrane helix</keyword>
<dbReference type="Proteomes" id="UP000218702">
    <property type="component" value="Chromosome"/>
</dbReference>
<dbReference type="CDD" id="cd16383">
    <property type="entry name" value="GUN4"/>
    <property type="match status" value="1"/>
</dbReference>
<dbReference type="PANTHER" id="PTHR34800:SF1">
    <property type="entry name" value="TETRAPYRROLE-BINDING PROTEIN, CHLOROPLASTIC"/>
    <property type="match status" value="1"/>
</dbReference>
<keyword evidence="1" id="KW-0472">Membrane</keyword>
<dbReference type="InterPro" id="IPR037215">
    <property type="entry name" value="GUN4-like_sf"/>
</dbReference>
<keyword evidence="1" id="KW-0812">Transmembrane</keyword>
<feature type="transmembrane region" description="Helical" evidence="1">
    <location>
        <begin position="94"/>
        <end position="113"/>
    </location>
</feature>
<dbReference type="SUPFAM" id="SSF140869">
    <property type="entry name" value="GUN4-like"/>
    <property type="match status" value="1"/>
</dbReference>
<sequence>MIKSLIVNKFLFKLLVLICKLFLVWTLVYFTIPLIILTPEIINNPVGNFIITLVFLCLPFFLIYLFVDEDMKQISQFLAILTKNQRYYQKIHKLIAFITRHLILIIICLLPFLSFSSSYQIQNWIYWHPQHRQENYTQLSQYLQAKNWEDAAKETQSVMLKITNRENNNWLSTRAIETFPCEALQNIDNLWLNASENRFGFSVQTKIWNQENNGQINFNYKIDQKFRQKVGWNPENITHIESHFQLSTDTPIGYLPKPVGTSLAKACVGNLDRLWFGQAVGCYHKIFIRMNDCK</sequence>
<organism evidence="3 4">
    <name type="scientific">Dolichospermum compactum NIES-806</name>
    <dbReference type="NCBI Taxonomy" id="1973481"/>
    <lineage>
        <taxon>Bacteria</taxon>
        <taxon>Bacillati</taxon>
        <taxon>Cyanobacteriota</taxon>
        <taxon>Cyanophyceae</taxon>
        <taxon>Nostocales</taxon>
        <taxon>Aphanizomenonaceae</taxon>
        <taxon>Dolichospermum</taxon>
        <taxon>Dolichospermum compactum</taxon>
    </lineage>
</organism>
<feature type="transmembrane region" description="Helical" evidence="1">
    <location>
        <begin position="12"/>
        <end position="37"/>
    </location>
</feature>
<evidence type="ECO:0000256" key="1">
    <source>
        <dbReference type="SAM" id="Phobius"/>
    </source>
</evidence>
<evidence type="ECO:0000313" key="3">
    <source>
        <dbReference type="EMBL" id="BAZ88350.1"/>
    </source>
</evidence>
<dbReference type="InterPro" id="IPR008629">
    <property type="entry name" value="GUN4-like"/>
</dbReference>
<dbReference type="PANTHER" id="PTHR34800">
    <property type="entry name" value="TETRAPYRROLE-BINDING PROTEIN, CHLOROPLASTIC"/>
    <property type="match status" value="1"/>
</dbReference>
<accession>A0A1Z4V9U9</accession>
<protein>
    <submittedName>
        <fullName evidence="3">GUN4 domain-containing protein</fullName>
    </submittedName>
</protein>
<dbReference type="AlphaFoldDB" id="A0A1Z4V9U9"/>
<keyword evidence="4" id="KW-1185">Reference proteome</keyword>